<dbReference type="Proteomes" id="UP001257914">
    <property type="component" value="Unassembled WGS sequence"/>
</dbReference>
<dbReference type="Gene3D" id="3.40.630.30">
    <property type="match status" value="1"/>
</dbReference>
<dbReference type="PROSITE" id="PS51186">
    <property type="entry name" value="GNAT"/>
    <property type="match status" value="1"/>
</dbReference>
<dbReference type="EMBL" id="JAWCUA010000001">
    <property type="protein sequence ID" value="MDU0111968.1"/>
    <property type="molecule type" value="Genomic_DNA"/>
</dbReference>
<evidence type="ECO:0000259" key="1">
    <source>
        <dbReference type="PROSITE" id="PS51186"/>
    </source>
</evidence>
<dbReference type="EMBL" id="JAWCUA010000001">
    <property type="protein sequence ID" value="MDU0111979.1"/>
    <property type="molecule type" value="Genomic_DNA"/>
</dbReference>
<dbReference type="CDD" id="cd04301">
    <property type="entry name" value="NAT_SF"/>
    <property type="match status" value="1"/>
</dbReference>
<feature type="domain" description="N-acetyltransferase" evidence="1">
    <location>
        <begin position="1"/>
        <end position="134"/>
    </location>
</feature>
<evidence type="ECO:0000313" key="4">
    <source>
        <dbReference type="Proteomes" id="UP001257914"/>
    </source>
</evidence>
<gene>
    <name evidence="2" type="ORF">RT723_02895</name>
    <name evidence="3" type="ORF">RT723_02965</name>
</gene>
<dbReference type="InterPro" id="IPR000182">
    <property type="entry name" value="GNAT_dom"/>
</dbReference>
<protein>
    <submittedName>
        <fullName evidence="2">GNAT family N-acetyltransferase</fullName>
    </submittedName>
</protein>
<name>A0ABU3QY34_9GAMM</name>
<evidence type="ECO:0000313" key="3">
    <source>
        <dbReference type="EMBL" id="MDU0111979.1"/>
    </source>
</evidence>
<dbReference type="SUPFAM" id="SSF55729">
    <property type="entry name" value="Acyl-CoA N-acyltransferases (Nat)"/>
    <property type="match status" value="1"/>
</dbReference>
<dbReference type="RefSeq" id="WP_315945815.1">
    <property type="nucleotide sequence ID" value="NZ_JAWCUA010000001.1"/>
</dbReference>
<accession>A0ABU3QY34</accession>
<dbReference type="InterPro" id="IPR016181">
    <property type="entry name" value="Acyl_CoA_acyltransferase"/>
</dbReference>
<organism evidence="2 4">
    <name type="scientific">Psychrosphaera aquimarina</name>
    <dbReference type="NCBI Taxonomy" id="2044854"/>
    <lineage>
        <taxon>Bacteria</taxon>
        <taxon>Pseudomonadati</taxon>
        <taxon>Pseudomonadota</taxon>
        <taxon>Gammaproteobacteria</taxon>
        <taxon>Alteromonadales</taxon>
        <taxon>Pseudoalteromonadaceae</taxon>
        <taxon>Psychrosphaera</taxon>
    </lineage>
</organism>
<reference evidence="2 4" key="1">
    <citation type="submission" date="2023-10" db="EMBL/GenBank/DDBJ databases">
        <title>Psychrosphaera aquimaarina strain SW33 isolated from seawater.</title>
        <authorList>
            <person name="Bayburt H."/>
            <person name="Kim J.M."/>
            <person name="Choi B.J."/>
            <person name="Jeon C.O."/>
        </authorList>
    </citation>
    <scope>NUCLEOTIDE SEQUENCE [LARGE SCALE GENOMIC DNA]</scope>
    <source>
        <strain evidence="2 4">KCTC 52743</strain>
    </source>
</reference>
<evidence type="ECO:0000313" key="2">
    <source>
        <dbReference type="EMBL" id="MDU0111968.1"/>
    </source>
</evidence>
<proteinExistence type="predicted"/>
<sequence>MAQLQIDQWRQPQQKLINQFYKSHQQNVSCHRADDIYFMRDTESENDTIVAVTFIRKLTTSSEHLHLLRSLFVSPTFRNKGLAKQLIQYILQDQHVPLTVICEPKLTALYLSVGFTLCDVTDCLDSDYLSKFIKQNYHILKYNHNSNT</sequence>
<comment type="caution">
    <text evidence="2">The sequence shown here is derived from an EMBL/GenBank/DDBJ whole genome shotgun (WGS) entry which is preliminary data.</text>
</comment>
<keyword evidence="4" id="KW-1185">Reference proteome</keyword>
<dbReference type="Pfam" id="PF13673">
    <property type="entry name" value="Acetyltransf_10"/>
    <property type="match status" value="1"/>
</dbReference>